<name>A0A5B9QJW5_9BACT</name>
<dbReference type="RefSeq" id="WP_148076001.1">
    <property type="nucleotide sequence ID" value="NZ_CP042913.1"/>
</dbReference>
<reference evidence="1 2" key="1">
    <citation type="submission" date="2019-08" db="EMBL/GenBank/DDBJ databases">
        <title>Deep-cultivation of Planctomycetes and their phenomic and genomic characterization uncovers novel biology.</title>
        <authorList>
            <person name="Wiegand S."/>
            <person name="Jogler M."/>
            <person name="Boedeker C."/>
            <person name="Pinto D."/>
            <person name="Vollmers J."/>
            <person name="Rivas-Marin E."/>
            <person name="Kohn T."/>
            <person name="Peeters S.H."/>
            <person name="Heuer A."/>
            <person name="Rast P."/>
            <person name="Oberbeckmann S."/>
            <person name="Bunk B."/>
            <person name="Jeske O."/>
            <person name="Meyerdierks A."/>
            <person name="Storesund J.E."/>
            <person name="Kallscheuer N."/>
            <person name="Luecker S."/>
            <person name="Lage O.M."/>
            <person name="Pohl T."/>
            <person name="Merkel B.J."/>
            <person name="Hornburger P."/>
            <person name="Mueller R.-W."/>
            <person name="Bruemmer F."/>
            <person name="Labrenz M."/>
            <person name="Spormann A.M."/>
            <person name="Op den Camp H."/>
            <person name="Overmann J."/>
            <person name="Amann R."/>
            <person name="Jetten M.S.M."/>
            <person name="Mascher T."/>
            <person name="Medema M.H."/>
            <person name="Devos D.P."/>
            <person name="Kaster A.-K."/>
            <person name="Ovreas L."/>
            <person name="Rohde M."/>
            <person name="Galperin M.Y."/>
            <person name="Jogler C."/>
        </authorList>
    </citation>
    <scope>NUCLEOTIDE SEQUENCE [LARGE SCALE GENOMIC DNA]</scope>
    <source>
        <strain evidence="1 2">Pr1d</strain>
    </source>
</reference>
<evidence type="ECO:0000313" key="1">
    <source>
        <dbReference type="EMBL" id="QEG37825.1"/>
    </source>
</evidence>
<gene>
    <name evidence="1" type="ORF">Pr1d_51730</name>
</gene>
<organism evidence="1 2">
    <name type="scientific">Bythopirellula goksoeyrii</name>
    <dbReference type="NCBI Taxonomy" id="1400387"/>
    <lineage>
        <taxon>Bacteria</taxon>
        <taxon>Pseudomonadati</taxon>
        <taxon>Planctomycetota</taxon>
        <taxon>Planctomycetia</taxon>
        <taxon>Pirellulales</taxon>
        <taxon>Lacipirellulaceae</taxon>
        <taxon>Bythopirellula</taxon>
    </lineage>
</organism>
<protein>
    <submittedName>
        <fullName evidence="1">Uncharacterized protein</fullName>
    </submittedName>
</protein>
<dbReference type="Proteomes" id="UP000323917">
    <property type="component" value="Chromosome"/>
</dbReference>
<proteinExistence type="predicted"/>
<dbReference type="AlphaFoldDB" id="A0A5B9QJW5"/>
<dbReference type="EMBL" id="CP042913">
    <property type="protein sequence ID" value="QEG37825.1"/>
    <property type="molecule type" value="Genomic_DNA"/>
</dbReference>
<keyword evidence="2" id="KW-1185">Reference proteome</keyword>
<evidence type="ECO:0000313" key="2">
    <source>
        <dbReference type="Proteomes" id="UP000323917"/>
    </source>
</evidence>
<dbReference type="KEGG" id="bgok:Pr1d_51730"/>
<dbReference type="OrthoDB" id="213201at2"/>
<sequence>MANTMRWRYGDTNPIMLPVGSATAIEIGDLLYLNSGDVLPASALSDQGTLAATQEAFHDEFLGIAMQCSPVGSTEAIRIATSGVFEFDCASATFELGDLVGGSDAGAGTLGAQIVDGVATANLALGRCMKRVSPAATKVLVDVVSTVAKGGPQVAA</sequence>
<accession>A0A5B9QJW5</accession>